<gene>
    <name evidence="1" type="ORF">ACFFVF_03650</name>
</gene>
<dbReference type="PANTHER" id="PTHR31299:SF0">
    <property type="entry name" value="ESTERASE, PUTATIVE (AFU_ORTHOLOGUE AFUA_1G05850)-RELATED"/>
    <property type="match status" value="1"/>
</dbReference>
<dbReference type="RefSeq" id="WP_236458401.1">
    <property type="nucleotide sequence ID" value="NZ_CBCSGE010000016.1"/>
</dbReference>
<dbReference type="Gene3D" id="2.60.40.1120">
    <property type="entry name" value="Carboxypeptidase-like, regulatory domain"/>
    <property type="match status" value="1"/>
</dbReference>
<dbReference type="CDD" id="cd14728">
    <property type="entry name" value="Ere-like"/>
    <property type="match status" value="1"/>
</dbReference>
<evidence type="ECO:0000313" key="2">
    <source>
        <dbReference type="Proteomes" id="UP001589607"/>
    </source>
</evidence>
<dbReference type="Pfam" id="PF05139">
    <property type="entry name" value="Erythro_esteras"/>
    <property type="match status" value="1"/>
</dbReference>
<dbReference type="InterPro" id="IPR007815">
    <property type="entry name" value="Emycin_Estase"/>
</dbReference>
<dbReference type="InterPro" id="IPR052036">
    <property type="entry name" value="Hydrolase/PRTase-associated"/>
</dbReference>
<dbReference type="SUPFAM" id="SSF49464">
    <property type="entry name" value="Carboxypeptidase regulatory domain-like"/>
    <property type="match status" value="1"/>
</dbReference>
<dbReference type="SUPFAM" id="SSF159501">
    <property type="entry name" value="EreA/ChaN-like"/>
    <property type="match status" value="1"/>
</dbReference>
<evidence type="ECO:0000313" key="1">
    <source>
        <dbReference type="EMBL" id="MFB9095597.1"/>
    </source>
</evidence>
<organism evidence="1 2">
    <name type="scientific">Flavobacterium jumunjinense</name>
    <dbReference type="NCBI Taxonomy" id="998845"/>
    <lineage>
        <taxon>Bacteria</taxon>
        <taxon>Pseudomonadati</taxon>
        <taxon>Bacteroidota</taxon>
        <taxon>Flavobacteriia</taxon>
        <taxon>Flavobacteriales</taxon>
        <taxon>Flavobacteriaceae</taxon>
        <taxon>Flavobacterium</taxon>
    </lineage>
</organism>
<keyword evidence="2" id="KW-1185">Reference proteome</keyword>
<dbReference type="InterPro" id="IPR008969">
    <property type="entry name" value="CarboxyPept-like_regulatory"/>
</dbReference>
<proteinExistence type="predicted"/>
<dbReference type="Gene3D" id="3.40.1660.10">
    <property type="entry name" value="EreA-like (biosynthetic domain)"/>
    <property type="match status" value="2"/>
</dbReference>
<sequence>MKSYLLLLFSILSFGQTSIKGDLKYLESNDYSFLNKILENKRIVLLGEQSHGDGATFDEKVEIIKYLHEKLGFNTIAFEGGFYDNYKASQLFLNKKENSSIYNESIFSIWSDTQSFQDLFLYIEERAKNKDTIRITGFDCQEGVLFEKYFISDLKTIFASRKIKVSPLQIEKIEKAFVYRDLDLIAFSKTDSISLYKDFDYIVGAFEKMTTLTLHEKIIQQVFKSSLANVNFEIAQIQKQKIAVQNPRDEQMAQNFIFLAETYPKEKIIGWGASYHFAKEISNLEIDTLTEDYFSQQSDLEKKATGYTDYKKGEGKQLLEGGVPMGKLLKEHFKEKMYTIAFSSYEGNYGIVNSNTYPILTPPENSIEKQLSNQDKAFFEFDDEKKESFYCLALGNMPIKGNWQTNFDALVFIKKSYQPSVRKYNESDFKKGSFSGFIAKGYVFDKETNLPINTVEVVWGNNEKATLTKENGSFEFIIDTSDLTKFLKVNAFGYASDSIQVNLEKKSYEFKLNKSKLGGIVLDEVVLNSDKKELIAINIIKKAKSQLKENYYQKGYNQTFYYKQNSIKNEEETIKDEAIITFYNPKGINSGNDKVYGKVDKLKKTPNKEEKYTFTGAFGLISLWNRELITIKSNPLYRTNSYTYTKEGFETIKGKKAYKIHFKNTSPGSYSTGYGYPAPKSSSGYLYIDCDSFAVLKYEHSVERAPFDLKDDSNRTVSYSHTISETYQYNNGFYFIDELTETQKNNITSTIDEHYLMITYTKTTLKSTGLEVKNLEVIKEPLKLNFGASTTFNEDLVFWESMKNF</sequence>
<comment type="caution">
    <text evidence="1">The sequence shown here is derived from an EMBL/GenBank/DDBJ whole genome shotgun (WGS) entry which is preliminary data.</text>
</comment>
<dbReference type="EMBL" id="JBHMEY010000008">
    <property type="protein sequence ID" value="MFB9095597.1"/>
    <property type="molecule type" value="Genomic_DNA"/>
</dbReference>
<accession>A0ABV5GJX1</accession>
<dbReference type="Pfam" id="PF13715">
    <property type="entry name" value="CarbopepD_reg_2"/>
    <property type="match status" value="1"/>
</dbReference>
<protein>
    <submittedName>
        <fullName evidence="1">Erythromycin esterase family protein</fullName>
    </submittedName>
</protein>
<name>A0ABV5GJX1_9FLAO</name>
<dbReference type="PANTHER" id="PTHR31299">
    <property type="entry name" value="ESTERASE, PUTATIVE (AFU_ORTHOLOGUE AFUA_1G05850)-RELATED"/>
    <property type="match status" value="1"/>
</dbReference>
<reference evidence="1 2" key="1">
    <citation type="submission" date="2024-09" db="EMBL/GenBank/DDBJ databases">
        <authorList>
            <person name="Sun Q."/>
            <person name="Mori K."/>
        </authorList>
    </citation>
    <scope>NUCLEOTIDE SEQUENCE [LARGE SCALE GENOMIC DNA]</scope>
    <source>
        <strain evidence="1 2">CECT 7955</strain>
    </source>
</reference>
<dbReference type="Proteomes" id="UP001589607">
    <property type="component" value="Unassembled WGS sequence"/>
</dbReference>